<dbReference type="OrthoDB" id="4204288at2759"/>
<organism evidence="2">
    <name type="scientific">Ajellomyces capsulatus (strain H88)</name>
    <name type="common">Darling's disease fungus</name>
    <name type="synonym">Histoplasma capsulatum</name>
    <dbReference type="NCBI Taxonomy" id="544711"/>
    <lineage>
        <taxon>Eukaryota</taxon>
        <taxon>Fungi</taxon>
        <taxon>Dikarya</taxon>
        <taxon>Ascomycota</taxon>
        <taxon>Pezizomycotina</taxon>
        <taxon>Eurotiomycetes</taxon>
        <taxon>Eurotiomycetidae</taxon>
        <taxon>Onygenales</taxon>
        <taxon>Ajellomycetaceae</taxon>
        <taxon>Histoplasma</taxon>
    </lineage>
</organism>
<dbReference type="EMBL" id="DS990636">
    <property type="protein sequence ID" value="EGC41409.1"/>
    <property type="molecule type" value="Genomic_DNA"/>
</dbReference>
<sequence>MFPELVDSMVLDSVFDGQDSMESFWLPALENTEKLLGEGFLNCISAGPDRASEPLSSHDSIIRADSRRLGSHFSGLDAEFYSNTPALAPGYSTDPTPPTPPWKFAASDNFWGMACTDVSFRARKPWGHLKFYALEVRRQVAI</sequence>
<evidence type="ECO:0000313" key="2">
    <source>
        <dbReference type="Proteomes" id="UP000008142"/>
    </source>
</evidence>
<dbReference type="OMA" id="FWGMACT"/>
<name>F0U618_AJEC8</name>
<protein>
    <submittedName>
        <fullName evidence="1">Uncharacterized protein</fullName>
    </submittedName>
</protein>
<dbReference type="AlphaFoldDB" id="F0U618"/>
<reference evidence="2" key="1">
    <citation type="submission" date="2008-07" db="EMBL/GenBank/DDBJ databases">
        <title>Annotation of Ajellomyces capsulatus strain H88.</title>
        <authorList>
            <person name="Champion M."/>
            <person name="Cuomo C."/>
            <person name="Ma L.-J."/>
            <person name="Henn M.R."/>
            <person name="Sil A."/>
            <person name="Goldman B."/>
            <person name="Young S.K."/>
            <person name="Kodira C.D."/>
            <person name="Zeng Q."/>
            <person name="Koehrsen M."/>
            <person name="Alvarado L."/>
            <person name="Berlin A."/>
            <person name="Borenstein D."/>
            <person name="Chen Z."/>
            <person name="Engels R."/>
            <person name="Freedman E."/>
            <person name="Gellesch M."/>
            <person name="Goldberg J."/>
            <person name="Griggs A."/>
            <person name="Gujja S."/>
            <person name="Heiman D."/>
            <person name="Hepburn T."/>
            <person name="Howarth C."/>
            <person name="Jen D."/>
            <person name="Larson L."/>
            <person name="Lewis B."/>
            <person name="Mehta T."/>
            <person name="Park D."/>
            <person name="Pearson M."/>
            <person name="Roberts A."/>
            <person name="Saif S."/>
            <person name="Shea T."/>
            <person name="Shenoy N."/>
            <person name="Sisk P."/>
            <person name="Stolte C."/>
            <person name="Sykes S."/>
            <person name="Walk T."/>
            <person name="White J."/>
            <person name="Yandava C."/>
            <person name="Klein B."/>
            <person name="McEwen J.G."/>
            <person name="Puccia R."/>
            <person name="Goldman G.H."/>
            <person name="Felipe M.S."/>
            <person name="Nino-Vega G."/>
            <person name="San-Blas G."/>
            <person name="Taylor J."/>
            <person name="Mendoza L."/>
            <person name="Galagan J."/>
            <person name="Nusbaum C."/>
            <person name="Birren B."/>
        </authorList>
    </citation>
    <scope>NUCLEOTIDE SEQUENCE [LARGE SCALE GENOMIC DNA]</scope>
    <source>
        <strain evidence="2">H88</strain>
    </source>
</reference>
<dbReference type="Proteomes" id="UP000008142">
    <property type="component" value="Unassembled WGS sequence"/>
</dbReference>
<dbReference type="STRING" id="544711.F0U618"/>
<gene>
    <name evidence="1" type="ORF">HCEG_00771</name>
</gene>
<accession>F0U618</accession>
<evidence type="ECO:0000313" key="1">
    <source>
        <dbReference type="EMBL" id="EGC41409.1"/>
    </source>
</evidence>
<proteinExistence type="predicted"/>
<dbReference type="HOGENOM" id="CLU_151389_0_0_1"/>